<name>A0A3D9DWG1_9GAMM</name>
<evidence type="ECO:0000256" key="1">
    <source>
        <dbReference type="ARBA" id="ARBA00023015"/>
    </source>
</evidence>
<dbReference type="Proteomes" id="UP000256334">
    <property type="component" value="Unassembled WGS sequence"/>
</dbReference>
<dbReference type="Gene3D" id="1.20.120.530">
    <property type="entry name" value="GntR ligand-binding domain-like"/>
    <property type="match status" value="1"/>
</dbReference>
<organism evidence="5 6">
    <name type="scientific">Kushneria indalinina DSM 14324</name>
    <dbReference type="NCBI Taxonomy" id="1122140"/>
    <lineage>
        <taxon>Bacteria</taxon>
        <taxon>Pseudomonadati</taxon>
        <taxon>Pseudomonadota</taxon>
        <taxon>Gammaproteobacteria</taxon>
        <taxon>Oceanospirillales</taxon>
        <taxon>Halomonadaceae</taxon>
        <taxon>Kushneria</taxon>
    </lineage>
</organism>
<comment type="caution">
    <text evidence="5">The sequence shown here is derived from an EMBL/GenBank/DDBJ whole genome shotgun (WGS) entry which is preliminary data.</text>
</comment>
<keyword evidence="1" id="KW-0805">Transcription regulation</keyword>
<dbReference type="InterPro" id="IPR036390">
    <property type="entry name" value="WH_DNA-bd_sf"/>
</dbReference>
<evidence type="ECO:0000313" key="5">
    <source>
        <dbReference type="EMBL" id="REC94664.1"/>
    </source>
</evidence>
<keyword evidence="3" id="KW-0804">Transcription</keyword>
<dbReference type="PROSITE" id="PS50949">
    <property type="entry name" value="HTH_GNTR"/>
    <property type="match status" value="1"/>
</dbReference>
<evidence type="ECO:0000313" key="6">
    <source>
        <dbReference type="Proteomes" id="UP000256334"/>
    </source>
</evidence>
<evidence type="ECO:0000259" key="4">
    <source>
        <dbReference type="PROSITE" id="PS50949"/>
    </source>
</evidence>
<dbReference type="SUPFAM" id="SSF48008">
    <property type="entry name" value="GntR ligand-binding domain-like"/>
    <property type="match status" value="1"/>
</dbReference>
<reference evidence="5 6" key="1">
    <citation type="submission" date="2018-07" db="EMBL/GenBank/DDBJ databases">
        <title>Genomic Encyclopedia of Type Strains, Phase IV (KMG-IV): sequencing the most valuable type-strain genomes for metagenomic binning, comparative biology and taxonomic classification.</title>
        <authorList>
            <person name="Goeker M."/>
        </authorList>
    </citation>
    <scope>NUCLEOTIDE SEQUENCE [LARGE SCALE GENOMIC DNA]</scope>
    <source>
        <strain evidence="5 6">DSM 14324</strain>
    </source>
</reference>
<dbReference type="PANTHER" id="PTHR43537">
    <property type="entry name" value="TRANSCRIPTIONAL REGULATOR, GNTR FAMILY"/>
    <property type="match status" value="1"/>
</dbReference>
<proteinExistence type="predicted"/>
<dbReference type="InterPro" id="IPR036388">
    <property type="entry name" value="WH-like_DNA-bd_sf"/>
</dbReference>
<dbReference type="SUPFAM" id="SSF46785">
    <property type="entry name" value="Winged helix' DNA-binding domain"/>
    <property type="match status" value="1"/>
</dbReference>
<dbReference type="Gene3D" id="1.10.10.10">
    <property type="entry name" value="Winged helix-like DNA-binding domain superfamily/Winged helix DNA-binding domain"/>
    <property type="match status" value="1"/>
</dbReference>
<gene>
    <name evidence="5" type="ORF">C8D72_1490</name>
</gene>
<evidence type="ECO:0000256" key="3">
    <source>
        <dbReference type="ARBA" id="ARBA00023163"/>
    </source>
</evidence>
<sequence length="240" mass="27530">MTRASPFRQRGSMRGQSLAERVYATLKQMIFDFELLPGDYFSEAEVAERTGASRTPVREALHRLRREGYVEVHFRSGWQVVPFDFDVFEQLYDVRIVLECAAVERLCAMSEPPPMLQALRDIWCVPGQARSFDPAMAEQDKAFHTALVTASGNQEMARIHRDVSERIHIIRRLDFTQATRIEATYDEHAVILEALARRRTAHAQQLLSAHIALSRNEVRKITLHMLHEARSRHAQGPPEA</sequence>
<dbReference type="InterPro" id="IPR000524">
    <property type="entry name" value="Tscrpt_reg_HTH_GntR"/>
</dbReference>
<dbReference type="CDD" id="cd07377">
    <property type="entry name" value="WHTH_GntR"/>
    <property type="match status" value="1"/>
</dbReference>
<dbReference type="Pfam" id="PF07729">
    <property type="entry name" value="FCD"/>
    <property type="match status" value="1"/>
</dbReference>
<dbReference type="SMART" id="SM00895">
    <property type="entry name" value="FCD"/>
    <property type="match status" value="1"/>
</dbReference>
<protein>
    <submittedName>
        <fullName evidence="5">GntR family transcriptional regulator</fullName>
    </submittedName>
</protein>
<feature type="domain" description="HTH gntR-type" evidence="4">
    <location>
        <begin position="16"/>
        <end position="83"/>
    </location>
</feature>
<dbReference type="InterPro" id="IPR011711">
    <property type="entry name" value="GntR_C"/>
</dbReference>
<dbReference type="GO" id="GO:0003677">
    <property type="term" value="F:DNA binding"/>
    <property type="evidence" value="ECO:0007669"/>
    <property type="project" value="UniProtKB-KW"/>
</dbReference>
<dbReference type="Pfam" id="PF00392">
    <property type="entry name" value="GntR"/>
    <property type="match status" value="1"/>
</dbReference>
<keyword evidence="6" id="KW-1185">Reference proteome</keyword>
<dbReference type="InterPro" id="IPR008920">
    <property type="entry name" value="TF_FadR/GntR_C"/>
</dbReference>
<dbReference type="PRINTS" id="PR00035">
    <property type="entry name" value="HTHGNTR"/>
</dbReference>
<accession>A0A3D9DWG1</accession>
<dbReference type="SMART" id="SM00345">
    <property type="entry name" value="HTH_GNTR"/>
    <property type="match status" value="1"/>
</dbReference>
<evidence type="ECO:0000256" key="2">
    <source>
        <dbReference type="ARBA" id="ARBA00023125"/>
    </source>
</evidence>
<dbReference type="AlphaFoldDB" id="A0A3D9DWG1"/>
<dbReference type="EMBL" id="QRDJ01000007">
    <property type="protein sequence ID" value="REC94664.1"/>
    <property type="molecule type" value="Genomic_DNA"/>
</dbReference>
<dbReference type="RefSeq" id="WP_211308802.1">
    <property type="nucleotide sequence ID" value="NZ_QRDJ01000007.1"/>
</dbReference>
<dbReference type="PANTHER" id="PTHR43537:SF45">
    <property type="entry name" value="GNTR FAMILY REGULATORY PROTEIN"/>
    <property type="match status" value="1"/>
</dbReference>
<keyword evidence="2" id="KW-0238">DNA-binding</keyword>
<dbReference type="GO" id="GO:0003700">
    <property type="term" value="F:DNA-binding transcription factor activity"/>
    <property type="evidence" value="ECO:0007669"/>
    <property type="project" value="InterPro"/>
</dbReference>